<keyword evidence="7" id="KW-0119">Carbohydrate metabolism</keyword>
<evidence type="ECO:0000256" key="10">
    <source>
        <dbReference type="SAM" id="Phobius"/>
    </source>
</evidence>
<evidence type="ECO:0000256" key="7">
    <source>
        <dbReference type="ARBA" id="ARBA00023277"/>
    </source>
</evidence>
<comment type="caution">
    <text evidence="13">The sequence shown here is derived from an EMBL/GenBank/DDBJ whole genome shotgun (WGS) entry which is preliminary data.</text>
</comment>
<evidence type="ECO:0000313" key="13">
    <source>
        <dbReference type="EMBL" id="PPQ76717.1"/>
    </source>
</evidence>
<evidence type="ECO:0000259" key="12">
    <source>
        <dbReference type="Pfam" id="PF09430"/>
    </source>
</evidence>
<dbReference type="Proteomes" id="UP000284706">
    <property type="component" value="Unassembled WGS sequence"/>
</dbReference>
<proteinExistence type="inferred from homology"/>
<comment type="similarity">
    <text evidence="2">Belongs to the EMC7 family.</text>
</comment>
<dbReference type="GO" id="GO:0000272">
    <property type="term" value="P:polysaccharide catabolic process"/>
    <property type="evidence" value="ECO:0007669"/>
    <property type="project" value="UniProtKB-KW"/>
</dbReference>
<keyword evidence="5 10" id="KW-1133">Transmembrane helix</keyword>
<keyword evidence="14" id="KW-1185">Reference proteome</keyword>
<feature type="signal peptide" evidence="11">
    <location>
        <begin position="1"/>
        <end position="19"/>
    </location>
</feature>
<dbReference type="OrthoDB" id="27095at2759"/>
<dbReference type="InterPro" id="IPR019008">
    <property type="entry name" value="Beta_sandwich_EMC7"/>
</dbReference>
<keyword evidence="4 11" id="KW-0732">Signal</keyword>
<dbReference type="GO" id="GO:0072546">
    <property type="term" value="C:EMC complex"/>
    <property type="evidence" value="ECO:0007669"/>
    <property type="project" value="TreeGrafter"/>
</dbReference>
<accession>A0A409WDY0</accession>
<feature type="domain" description="ER membrane protein complex subunit 7 beta-sandwich" evidence="12">
    <location>
        <begin position="38"/>
        <end position="147"/>
    </location>
</feature>
<dbReference type="InterPro" id="IPR039163">
    <property type="entry name" value="EMC7"/>
</dbReference>
<dbReference type="InParanoid" id="A0A409WDY0"/>
<evidence type="ECO:0000256" key="1">
    <source>
        <dbReference type="ARBA" id="ARBA00004167"/>
    </source>
</evidence>
<evidence type="ECO:0000256" key="2">
    <source>
        <dbReference type="ARBA" id="ARBA00008880"/>
    </source>
</evidence>
<feature type="region of interest" description="Disordered" evidence="9">
    <location>
        <begin position="203"/>
        <end position="229"/>
    </location>
</feature>
<keyword evidence="8" id="KW-0624">Polysaccharide degradation</keyword>
<dbReference type="STRING" id="231916.A0A409WDY0"/>
<dbReference type="EMBL" id="NHYE01005128">
    <property type="protein sequence ID" value="PPQ76717.1"/>
    <property type="molecule type" value="Genomic_DNA"/>
</dbReference>
<feature type="transmembrane region" description="Helical" evidence="10">
    <location>
        <begin position="144"/>
        <end position="162"/>
    </location>
</feature>
<protein>
    <recommendedName>
        <fullName evidence="12">ER membrane protein complex subunit 7 beta-sandwich domain-containing protein</fullName>
    </recommendedName>
</protein>
<dbReference type="InterPro" id="IPR013784">
    <property type="entry name" value="Carb-bd-like_fold"/>
</dbReference>
<dbReference type="PANTHER" id="PTHR13605:SF4">
    <property type="entry name" value="ER MEMBRANE PROTEIN COMPLEX SUBUNIT 7"/>
    <property type="match status" value="1"/>
</dbReference>
<evidence type="ECO:0000256" key="5">
    <source>
        <dbReference type="ARBA" id="ARBA00022989"/>
    </source>
</evidence>
<feature type="compositionally biased region" description="Low complexity" evidence="9">
    <location>
        <begin position="203"/>
        <end position="212"/>
    </location>
</feature>
<comment type="subcellular location">
    <subcellularLocation>
        <location evidence="1">Membrane</location>
        <topology evidence="1">Single-pass membrane protein</topology>
    </subcellularLocation>
</comment>
<evidence type="ECO:0000256" key="4">
    <source>
        <dbReference type="ARBA" id="ARBA00022729"/>
    </source>
</evidence>
<keyword evidence="6 10" id="KW-0472">Membrane</keyword>
<dbReference type="Gene3D" id="2.60.40.1120">
    <property type="entry name" value="Carboxypeptidase-like, regulatory domain"/>
    <property type="match status" value="1"/>
</dbReference>
<dbReference type="AlphaFoldDB" id="A0A409WDY0"/>
<feature type="chain" id="PRO_5018985481" description="ER membrane protein complex subunit 7 beta-sandwich domain-containing protein" evidence="11">
    <location>
        <begin position="20"/>
        <end position="229"/>
    </location>
</feature>
<evidence type="ECO:0000313" key="14">
    <source>
        <dbReference type="Proteomes" id="UP000284706"/>
    </source>
</evidence>
<evidence type="ECO:0000256" key="6">
    <source>
        <dbReference type="ARBA" id="ARBA00023136"/>
    </source>
</evidence>
<evidence type="ECO:0000256" key="11">
    <source>
        <dbReference type="SAM" id="SignalP"/>
    </source>
</evidence>
<dbReference type="SUPFAM" id="SSF49452">
    <property type="entry name" value="Starch-binding domain-like"/>
    <property type="match status" value="1"/>
</dbReference>
<evidence type="ECO:0000256" key="8">
    <source>
        <dbReference type="ARBA" id="ARBA00023326"/>
    </source>
</evidence>
<keyword evidence="3 10" id="KW-0812">Transmembrane</keyword>
<dbReference type="PANTHER" id="PTHR13605">
    <property type="entry name" value="ER MEMBRANE PROTEIN COMPLEX SUBUNIT 7"/>
    <property type="match status" value="1"/>
</dbReference>
<dbReference type="Pfam" id="PF09430">
    <property type="entry name" value="EMC7_beta-sandw"/>
    <property type="match status" value="1"/>
</dbReference>
<dbReference type="GO" id="GO:0030246">
    <property type="term" value="F:carbohydrate binding"/>
    <property type="evidence" value="ECO:0007669"/>
    <property type="project" value="InterPro"/>
</dbReference>
<dbReference type="FunCoup" id="A0A409WDY0">
    <property type="interactions" value="59"/>
</dbReference>
<evidence type="ECO:0000256" key="3">
    <source>
        <dbReference type="ARBA" id="ARBA00022692"/>
    </source>
</evidence>
<reference evidence="13 14" key="1">
    <citation type="journal article" date="2018" name="Evol. Lett.">
        <title>Horizontal gene cluster transfer increased hallucinogenic mushroom diversity.</title>
        <authorList>
            <person name="Reynolds H.T."/>
            <person name="Vijayakumar V."/>
            <person name="Gluck-Thaler E."/>
            <person name="Korotkin H.B."/>
            <person name="Matheny P.B."/>
            <person name="Slot J.C."/>
        </authorList>
    </citation>
    <scope>NUCLEOTIDE SEQUENCE [LARGE SCALE GENOMIC DNA]</scope>
    <source>
        <strain evidence="13 14">SRW20</strain>
    </source>
</reference>
<sequence>MARIVFLLQALSWITLALAFDIVGKVSWNDVCRNAKALGQAKASLDEGVYSGGITAEGRFTIPDVPEGTYLLSILSHDFTFDQLRVDVTNASLPEVRPYIPGTPFDPPSSVLLPYPIVLSAKEKADYFVPPESFNLAAMFSNPMMLLMVGVAVMMLGMPYLIKNMDPEALEEFKEQQAKMGSIQNAFQSGDIKAGFSSIMAAAEEQSATSSTGPQRGGAKTRGSKRTKR</sequence>
<name>A0A409WDY0_9AGAR</name>
<gene>
    <name evidence="13" type="ORF">CVT26_004378</name>
</gene>
<organism evidence="13 14">
    <name type="scientific">Gymnopilus dilepis</name>
    <dbReference type="NCBI Taxonomy" id="231916"/>
    <lineage>
        <taxon>Eukaryota</taxon>
        <taxon>Fungi</taxon>
        <taxon>Dikarya</taxon>
        <taxon>Basidiomycota</taxon>
        <taxon>Agaricomycotina</taxon>
        <taxon>Agaricomycetes</taxon>
        <taxon>Agaricomycetidae</taxon>
        <taxon>Agaricales</taxon>
        <taxon>Agaricineae</taxon>
        <taxon>Hymenogastraceae</taxon>
        <taxon>Gymnopilus</taxon>
    </lineage>
</organism>
<evidence type="ECO:0000256" key="9">
    <source>
        <dbReference type="SAM" id="MobiDB-lite"/>
    </source>
</evidence>